<protein>
    <submittedName>
        <fullName evidence="1">Uncharacterized protein</fullName>
    </submittedName>
</protein>
<accession>A0A655XQF6</accession>
<proteinExistence type="predicted"/>
<name>A0A655XQF6_VIBCL</name>
<organism evidence="1 2">
    <name type="scientific">Vibrio cholerae</name>
    <dbReference type="NCBI Taxonomy" id="666"/>
    <lineage>
        <taxon>Bacteria</taxon>
        <taxon>Pseudomonadati</taxon>
        <taxon>Pseudomonadota</taxon>
        <taxon>Gammaproteobacteria</taxon>
        <taxon>Vibrionales</taxon>
        <taxon>Vibrionaceae</taxon>
        <taxon>Vibrio</taxon>
    </lineage>
</organism>
<sequence>MVDVHSVLSKFAPLEISFLMKKYIGIHNRARMPASKYLKVSPSIMVIGKFDKKYALRVIRGIMSNLLRFKPFLINLTLE</sequence>
<dbReference type="AlphaFoldDB" id="A0A655XQF6"/>
<reference evidence="1 2" key="1">
    <citation type="submission" date="2015-07" db="EMBL/GenBank/DDBJ databases">
        <authorList>
            <consortium name="Pathogen Informatics"/>
        </authorList>
    </citation>
    <scope>NUCLEOTIDE SEQUENCE [LARGE SCALE GENOMIC DNA]</scope>
    <source>
        <strain evidence="1 2">A51</strain>
    </source>
</reference>
<dbReference type="Proteomes" id="UP000044806">
    <property type="component" value="Unassembled WGS sequence"/>
</dbReference>
<evidence type="ECO:0000313" key="1">
    <source>
        <dbReference type="EMBL" id="CRZ89829.1"/>
    </source>
</evidence>
<evidence type="ECO:0000313" key="2">
    <source>
        <dbReference type="Proteomes" id="UP000044806"/>
    </source>
</evidence>
<dbReference type="EMBL" id="CWOW01000002">
    <property type="protein sequence ID" value="CRZ89829.1"/>
    <property type="molecule type" value="Genomic_DNA"/>
</dbReference>
<gene>
    <name evidence="1" type="ORF">ERS013165_00433</name>
</gene>